<sequence length="1376" mass="149102">MNSSRKDVSSAPIGSEEMLGRSSSWTLACDNALLNRLKAFSEKLTENSQEISKECDKMSTDVTQLNYKLLNLTNEFLMLSNTQFVENRVEEFEEFSASLSSTSGNATVSYKTKAETEAELISKMKQAIQTGLAACNERKVQNGNSVNRFKMKRPHLIGSPKFFSSKFCGLVDESRRFVPPDRISLCDSDTISVGQGSENDFIRSGPNPVVTFTMPPQPVFPAQVPGTKSNRSSLFDDDYQSQISTNNDYQASRTEIPASPSNSNKSSSFSAKSASISRENMPRSITDDLNKLYSSFAPPPNAGLLDDDSDDDFKPTASGGRLFDDDDDLFGEKELFPSGQKNSDFFGRSNPSKIAAPVFSVPPPVQSHRLQTPQPTFSGEQTLVGPQPKTNDLPNKNSTCDVSSQNGSLIRDDEKTVPDTVGPSRAKLLPGAVSMFGGLPPPVFNDDGILQAAGSFKNTTTQPKSKQDTQNSIASSVRSGISLMNDRDSNTQPSQPKQENLHTDADVQTSSQPRSSLFSSGRPSTETENISRGSLSGSGNVNNSVSRKAPVSSLFVDDSSDEDIFSSTKKQITRSQAARNSASDNNHSSESTKYLAPNVLSASKKIEEPKYLIKKSIFEDSESDDDLFSTKQTKIPANKSLFTDRKVPKTQLATKVSHESIKKSSLFSEESDSDTDLFGNKKSGKYFPKVSAAMDTLDSESSTQDTIEDDQRGETIGTSIKKSKNRMSDVVDAAIIAPIPEKKSMGEEQEKQKIGEPKLSKSVGSKISEKIKAMENNKSRSQKHDDLNANDNDNNATEKSNIPRKPKLSVKSLALSLNINPLAMKVGAKPPKPGQASSSNPSTPDLEAKTPPINNEDTTSPSLLPESDILETVTKEKDPVSVTPTSRESVKSLALSLNINPLAMKVGAKPPKPGQASSSNPSTPDPETNSSPTTLASNSDILSEGLDKTVNEESASPSVSRNSVKSLALNLKINPLAMKVGAKPHKHDGSSTPSTPEQDTDNVQAIKENAESISNQEATVDSSQEPAIMTEPDSTTPTSRNSEDNFFHIIKTRPKIQQKRRPPSRVFLKSLLAVHDSIETADVEADDDEITENVHSSNALTKITTSDDASEDTTDELPIAAIEHIKSADVNDSKEKTTINITEPPALVDDQDTLKLETQSVNHASENEMSTCSSGQTSEKEDIEEPLDNQNPDLFENLEQITNDEPCENVESASSRDIKGAGSLFETPLPDGDSDEDLFSSKVGRKSFPPSSQQPVEGTSKSSSQPSKVVNHNSTKSIFEDSDSDNDLFATTKSSKVNNNNNDDSLFSTQSKPKLQTAKKVSSLFADDSDSDSDLFKSKPTKSHENKHVKDDTSESSASVKVYGGKSSFFDSSDEN</sequence>
<keyword evidence="3" id="KW-1185">Reference proteome</keyword>
<feature type="region of interest" description="Disordered" evidence="1">
    <location>
        <begin position="741"/>
        <end position="809"/>
    </location>
</feature>
<feature type="compositionally biased region" description="Polar residues" evidence="1">
    <location>
        <begin position="915"/>
        <end position="941"/>
    </location>
</feature>
<comment type="caution">
    <text evidence="2">The sequence shown here is derived from an EMBL/GenBank/DDBJ whole genome shotgun (WGS) entry which is preliminary data.</text>
</comment>
<feature type="region of interest" description="Disordered" evidence="1">
    <location>
        <begin position="213"/>
        <end position="282"/>
    </location>
</feature>
<dbReference type="Proteomes" id="UP001642540">
    <property type="component" value="Unassembled WGS sequence"/>
</dbReference>
<reference evidence="2 3" key="1">
    <citation type="submission" date="2024-08" db="EMBL/GenBank/DDBJ databases">
        <authorList>
            <person name="Cucini C."/>
            <person name="Frati F."/>
        </authorList>
    </citation>
    <scope>NUCLEOTIDE SEQUENCE [LARGE SCALE GENOMIC DNA]</scope>
</reference>
<feature type="compositionally biased region" description="Polar residues" evidence="1">
    <location>
        <begin position="990"/>
        <end position="1003"/>
    </location>
</feature>
<feature type="compositionally biased region" description="Polar residues" evidence="1">
    <location>
        <begin position="952"/>
        <end position="965"/>
    </location>
</feature>
<feature type="compositionally biased region" description="Polar residues" evidence="1">
    <location>
        <begin position="240"/>
        <end position="253"/>
    </location>
</feature>
<feature type="compositionally biased region" description="Polar residues" evidence="1">
    <location>
        <begin position="1156"/>
        <end position="1177"/>
    </location>
</feature>
<evidence type="ECO:0000313" key="3">
    <source>
        <dbReference type="Proteomes" id="UP001642540"/>
    </source>
</evidence>
<accession>A0ABP1QUE8</accession>
<feature type="region of interest" description="Disordered" evidence="1">
    <location>
        <begin position="978"/>
        <end position="1043"/>
    </location>
</feature>
<feature type="region of interest" description="Disordered" evidence="1">
    <location>
        <begin position="364"/>
        <end position="423"/>
    </location>
</feature>
<feature type="region of interest" description="Disordered" evidence="1">
    <location>
        <begin position="300"/>
        <end position="328"/>
    </location>
</feature>
<feature type="compositionally biased region" description="Basic and acidic residues" evidence="1">
    <location>
        <begin position="741"/>
        <end position="759"/>
    </location>
</feature>
<feature type="compositionally biased region" description="Low complexity" evidence="1">
    <location>
        <begin position="256"/>
        <end position="277"/>
    </location>
</feature>
<organism evidence="2 3">
    <name type="scientific">Orchesella dallaii</name>
    <dbReference type="NCBI Taxonomy" id="48710"/>
    <lineage>
        <taxon>Eukaryota</taxon>
        <taxon>Metazoa</taxon>
        <taxon>Ecdysozoa</taxon>
        <taxon>Arthropoda</taxon>
        <taxon>Hexapoda</taxon>
        <taxon>Collembola</taxon>
        <taxon>Entomobryomorpha</taxon>
        <taxon>Entomobryoidea</taxon>
        <taxon>Orchesellidae</taxon>
        <taxon>Orchesellinae</taxon>
        <taxon>Orchesella</taxon>
    </lineage>
</organism>
<proteinExistence type="predicted"/>
<feature type="region of interest" description="Disordered" evidence="1">
    <location>
        <begin position="1130"/>
        <end position="1359"/>
    </location>
</feature>
<feature type="region of interest" description="Disordered" evidence="1">
    <location>
        <begin position="567"/>
        <end position="591"/>
    </location>
</feature>
<feature type="compositionally biased region" description="Basic and acidic residues" evidence="1">
    <location>
        <begin position="1334"/>
        <end position="1353"/>
    </location>
</feature>
<feature type="region of interest" description="Disordered" evidence="1">
    <location>
        <begin position="483"/>
        <end position="546"/>
    </location>
</feature>
<feature type="region of interest" description="Disordered" evidence="1">
    <location>
        <begin position="696"/>
        <end position="724"/>
    </location>
</feature>
<dbReference type="EMBL" id="CAXLJM020000046">
    <property type="protein sequence ID" value="CAL8111298.1"/>
    <property type="molecule type" value="Genomic_DNA"/>
</dbReference>
<feature type="compositionally biased region" description="Basic and acidic residues" evidence="1">
    <location>
        <begin position="767"/>
        <end position="787"/>
    </location>
</feature>
<feature type="compositionally biased region" description="Polar residues" evidence="1">
    <location>
        <begin position="852"/>
        <end position="862"/>
    </location>
</feature>
<evidence type="ECO:0000313" key="2">
    <source>
        <dbReference type="EMBL" id="CAL8111298.1"/>
    </source>
</evidence>
<feature type="compositionally biased region" description="Polar residues" evidence="1">
    <location>
        <begin position="506"/>
        <end position="530"/>
    </location>
</feature>
<feature type="compositionally biased region" description="Polar residues" evidence="1">
    <location>
        <begin position="1011"/>
        <end position="1025"/>
    </location>
</feature>
<feature type="compositionally biased region" description="Low complexity" evidence="1">
    <location>
        <begin position="531"/>
        <end position="546"/>
    </location>
</feature>
<feature type="compositionally biased region" description="Polar residues" evidence="1">
    <location>
        <begin position="1305"/>
        <end position="1314"/>
    </location>
</feature>
<feature type="region of interest" description="Disordered" evidence="1">
    <location>
        <begin position="824"/>
        <end position="891"/>
    </location>
</feature>
<feature type="compositionally biased region" description="Polar residues" evidence="1">
    <location>
        <begin position="1249"/>
        <end position="1277"/>
    </location>
</feature>
<protein>
    <recommendedName>
        <fullName evidence="4">WASH complex subunit FAM21</fullName>
    </recommendedName>
</protein>
<feature type="region of interest" description="Disordered" evidence="1">
    <location>
        <begin position="904"/>
        <end position="965"/>
    </location>
</feature>
<name>A0ABP1QUE8_9HEXA</name>
<evidence type="ECO:0000256" key="1">
    <source>
        <dbReference type="SAM" id="MobiDB-lite"/>
    </source>
</evidence>
<feature type="compositionally biased region" description="Polar residues" evidence="1">
    <location>
        <begin position="368"/>
        <end position="381"/>
    </location>
</feature>
<feature type="compositionally biased region" description="Polar residues" evidence="1">
    <location>
        <begin position="388"/>
        <end position="408"/>
    </location>
</feature>
<gene>
    <name evidence="2" type="ORF">ODALV1_LOCUS14908</name>
</gene>
<evidence type="ECO:0008006" key="4">
    <source>
        <dbReference type="Google" id="ProtNLM"/>
    </source>
</evidence>